<sequence length="82" mass="9493">MSKLGEVLAEMHDERLWQIKHWGPAHDQGHDLNEWLVLIDQRMDKLHNDEVLTPLRRRFLLIKIAALAAAAVEALDNEDSPF</sequence>
<gene>
    <name evidence="1" type="ORF">LCGC14_2235890</name>
</gene>
<reference evidence="1" key="1">
    <citation type="journal article" date="2015" name="Nature">
        <title>Complex archaea that bridge the gap between prokaryotes and eukaryotes.</title>
        <authorList>
            <person name="Spang A."/>
            <person name="Saw J.H."/>
            <person name="Jorgensen S.L."/>
            <person name="Zaremba-Niedzwiedzka K."/>
            <person name="Martijn J."/>
            <person name="Lind A.E."/>
            <person name="van Eijk R."/>
            <person name="Schleper C."/>
            <person name="Guy L."/>
            <person name="Ettema T.J."/>
        </authorList>
    </citation>
    <scope>NUCLEOTIDE SEQUENCE</scope>
</reference>
<accession>A0A0F9FJH3</accession>
<dbReference type="EMBL" id="LAZR01030182">
    <property type="protein sequence ID" value="KKL57390.1"/>
    <property type="molecule type" value="Genomic_DNA"/>
</dbReference>
<protein>
    <submittedName>
        <fullName evidence="1">Uncharacterized protein</fullName>
    </submittedName>
</protein>
<proteinExistence type="predicted"/>
<name>A0A0F9FJH3_9ZZZZ</name>
<comment type="caution">
    <text evidence="1">The sequence shown here is derived from an EMBL/GenBank/DDBJ whole genome shotgun (WGS) entry which is preliminary data.</text>
</comment>
<organism evidence="1">
    <name type="scientific">marine sediment metagenome</name>
    <dbReference type="NCBI Taxonomy" id="412755"/>
    <lineage>
        <taxon>unclassified sequences</taxon>
        <taxon>metagenomes</taxon>
        <taxon>ecological metagenomes</taxon>
    </lineage>
</organism>
<evidence type="ECO:0000313" key="1">
    <source>
        <dbReference type="EMBL" id="KKL57390.1"/>
    </source>
</evidence>
<dbReference type="AlphaFoldDB" id="A0A0F9FJH3"/>